<keyword evidence="2" id="KW-1003">Cell membrane</keyword>
<evidence type="ECO:0000313" key="13">
    <source>
        <dbReference type="Proteomes" id="UP000319502"/>
    </source>
</evidence>
<dbReference type="GO" id="GO:0005524">
    <property type="term" value="F:ATP binding"/>
    <property type="evidence" value="ECO:0007669"/>
    <property type="project" value="UniProtKB-KW"/>
</dbReference>
<dbReference type="RefSeq" id="WP_144310627.1">
    <property type="nucleotide sequence ID" value="NZ_VMNK01000015.1"/>
</dbReference>
<gene>
    <name evidence="12" type="primary">modC</name>
    <name evidence="12" type="ORF">FHP91_16620</name>
</gene>
<dbReference type="InterPro" id="IPR004606">
    <property type="entry name" value="Mop_domain"/>
</dbReference>
<dbReference type="InterPro" id="IPR011868">
    <property type="entry name" value="ModC_ABC_ATP-bd"/>
</dbReference>
<dbReference type="PROSITE" id="PS51866">
    <property type="entry name" value="MOP"/>
    <property type="match status" value="1"/>
</dbReference>
<dbReference type="Proteomes" id="UP000319502">
    <property type="component" value="Unassembled WGS sequence"/>
</dbReference>
<dbReference type="SMART" id="SM00382">
    <property type="entry name" value="AAA"/>
    <property type="match status" value="1"/>
</dbReference>
<evidence type="ECO:0000256" key="4">
    <source>
        <dbReference type="ARBA" id="ARBA00022519"/>
    </source>
</evidence>
<comment type="caution">
    <text evidence="12">The sequence shown here is derived from an EMBL/GenBank/DDBJ whole genome shotgun (WGS) entry which is preliminary data.</text>
</comment>
<keyword evidence="8" id="KW-0472">Membrane</keyword>
<feature type="domain" description="Mop" evidence="11">
    <location>
        <begin position="297"/>
        <end position="361"/>
    </location>
</feature>
<dbReference type="Pfam" id="PF00005">
    <property type="entry name" value="ABC_tran"/>
    <property type="match status" value="1"/>
</dbReference>
<evidence type="ECO:0000256" key="9">
    <source>
        <dbReference type="PROSITE-ProRule" id="PRU01213"/>
    </source>
</evidence>
<dbReference type="NCBIfam" id="TIGR02142">
    <property type="entry name" value="modC_ABC"/>
    <property type="match status" value="1"/>
</dbReference>
<dbReference type="GO" id="GO:0016887">
    <property type="term" value="F:ATP hydrolysis activity"/>
    <property type="evidence" value="ECO:0007669"/>
    <property type="project" value="InterPro"/>
</dbReference>
<keyword evidence="6 12" id="KW-0067">ATP-binding</keyword>
<dbReference type="InterPro" id="IPR050334">
    <property type="entry name" value="Molybdenum_import_ModC"/>
</dbReference>
<keyword evidence="3 9" id="KW-0500">Molybdenum</keyword>
<dbReference type="GO" id="GO:0015098">
    <property type="term" value="F:molybdate ion transmembrane transporter activity"/>
    <property type="evidence" value="ECO:0007669"/>
    <property type="project" value="InterPro"/>
</dbReference>
<evidence type="ECO:0000313" key="12">
    <source>
        <dbReference type="EMBL" id="TVO53397.1"/>
    </source>
</evidence>
<evidence type="ECO:0000256" key="3">
    <source>
        <dbReference type="ARBA" id="ARBA00022505"/>
    </source>
</evidence>
<evidence type="ECO:0000256" key="2">
    <source>
        <dbReference type="ARBA" id="ARBA00022475"/>
    </source>
</evidence>
<evidence type="ECO:0000259" key="10">
    <source>
        <dbReference type="PROSITE" id="PS50893"/>
    </source>
</evidence>
<sequence>MSGNSALCFDLALDLPQLKIRAAATLPATGVTALFGASGSGKTTLLRMLAGLEATGRGQIRLGASCWQDDTHKRRLPTHQRPLAYVFQEASLFTHLNVRENLSFGLTRARVPDRTIGFHDAVDWLGIGHLLDRLPSHLSGGERQRVAIARALLAQPRLLLMDEPLSAVDADGRDAILDTLEQLPERLGIPIIYVSHSIEEITRLADHLLLMSAGRLIADGPTNTILTRCDLPLAHGAHAGVVLQARVVEHLAHEHLTRLAFDGGELLVSTVARPIDVSARVRIAARDVAIAMSAPTDSSVINHLRADIVDINDDPNPAHCLVRLRVGKAVLLARITRHSRQRLALQPGMAVWALVKGVAVR</sequence>
<dbReference type="InterPro" id="IPR027417">
    <property type="entry name" value="P-loop_NTPase"/>
</dbReference>
<dbReference type="GO" id="GO:0140359">
    <property type="term" value="F:ABC-type transporter activity"/>
    <property type="evidence" value="ECO:0007669"/>
    <property type="project" value="InterPro"/>
</dbReference>
<dbReference type="GO" id="GO:0016020">
    <property type="term" value="C:membrane"/>
    <property type="evidence" value="ECO:0007669"/>
    <property type="project" value="InterPro"/>
</dbReference>
<protein>
    <submittedName>
        <fullName evidence="12">Molybdenum ABC transporter ATP-binding protein</fullName>
    </submittedName>
</protein>
<dbReference type="Gene3D" id="3.40.50.300">
    <property type="entry name" value="P-loop containing nucleotide triphosphate hydrolases"/>
    <property type="match status" value="1"/>
</dbReference>
<dbReference type="SUPFAM" id="SSF50331">
    <property type="entry name" value="MOP-like"/>
    <property type="match status" value="1"/>
</dbReference>
<keyword evidence="1" id="KW-0813">Transport</keyword>
<evidence type="ECO:0000256" key="5">
    <source>
        <dbReference type="ARBA" id="ARBA00022741"/>
    </source>
</evidence>
<dbReference type="EMBL" id="VMNK01000015">
    <property type="protein sequence ID" value="TVO53397.1"/>
    <property type="molecule type" value="Genomic_DNA"/>
</dbReference>
<dbReference type="SUPFAM" id="SSF52540">
    <property type="entry name" value="P-loop containing nucleoside triphosphate hydrolases"/>
    <property type="match status" value="1"/>
</dbReference>
<dbReference type="AlphaFoldDB" id="A0A557QKJ6"/>
<evidence type="ECO:0000256" key="6">
    <source>
        <dbReference type="ARBA" id="ARBA00022840"/>
    </source>
</evidence>
<dbReference type="InterPro" id="IPR003439">
    <property type="entry name" value="ABC_transporter-like_ATP-bd"/>
</dbReference>
<accession>A0A557QKJ6</accession>
<dbReference type="InterPro" id="IPR017871">
    <property type="entry name" value="ABC_transporter-like_CS"/>
</dbReference>
<evidence type="ECO:0000256" key="8">
    <source>
        <dbReference type="ARBA" id="ARBA00023136"/>
    </source>
</evidence>
<dbReference type="PROSITE" id="PS00211">
    <property type="entry name" value="ABC_TRANSPORTER_1"/>
    <property type="match status" value="1"/>
</dbReference>
<keyword evidence="7" id="KW-1278">Translocase</keyword>
<evidence type="ECO:0000259" key="11">
    <source>
        <dbReference type="PROSITE" id="PS51866"/>
    </source>
</evidence>
<evidence type="ECO:0000256" key="1">
    <source>
        <dbReference type="ARBA" id="ARBA00022448"/>
    </source>
</evidence>
<organism evidence="12 13">
    <name type="scientific">Denitromonas halophila</name>
    <dbReference type="NCBI Taxonomy" id="1629404"/>
    <lineage>
        <taxon>Bacteria</taxon>
        <taxon>Pseudomonadati</taxon>
        <taxon>Pseudomonadota</taxon>
        <taxon>Betaproteobacteria</taxon>
        <taxon>Rhodocyclales</taxon>
        <taxon>Zoogloeaceae</taxon>
        <taxon>Denitromonas</taxon>
    </lineage>
</organism>
<keyword evidence="4" id="KW-0997">Cell inner membrane</keyword>
<dbReference type="Pfam" id="PF03459">
    <property type="entry name" value="TOBE"/>
    <property type="match status" value="1"/>
</dbReference>
<name>A0A557QKJ6_9RHOO</name>
<dbReference type="Gene3D" id="2.40.50.100">
    <property type="match status" value="1"/>
</dbReference>
<dbReference type="InterPro" id="IPR005116">
    <property type="entry name" value="Transp-assoc_OB_typ1"/>
</dbReference>
<reference evidence="12 13" key="1">
    <citation type="submission" date="2019-07" db="EMBL/GenBank/DDBJ databases">
        <title>The pathways for chlorine oxyanion respiration interact through the shared metabolite chlorate.</title>
        <authorList>
            <person name="Barnum T.P."/>
            <person name="Cheng Y."/>
            <person name="Hill K.A."/>
            <person name="Lucas L.N."/>
            <person name="Carlson H.K."/>
            <person name="Coates J.D."/>
        </authorList>
    </citation>
    <scope>NUCLEOTIDE SEQUENCE [LARGE SCALE GENOMIC DNA]</scope>
    <source>
        <strain evidence="12 13">SFB-3</strain>
    </source>
</reference>
<keyword evidence="5" id="KW-0547">Nucleotide-binding</keyword>
<dbReference type="InterPro" id="IPR008995">
    <property type="entry name" value="Mo/tungstate-bd_C_term_dom"/>
</dbReference>
<dbReference type="OrthoDB" id="5298774at2"/>
<feature type="domain" description="ABC transporter" evidence="10">
    <location>
        <begin position="1"/>
        <end position="238"/>
    </location>
</feature>
<proteinExistence type="predicted"/>
<dbReference type="PANTHER" id="PTHR43514:SF10">
    <property type="entry name" value="MOLYBDENUM IMPORT ATP-BINDING PROTEIN MODC 2"/>
    <property type="match status" value="1"/>
</dbReference>
<dbReference type="InterPro" id="IPR003593">
    <property type="entry name" value="AAA+_ATPase"/>
</dbReference>
<keyword evidence="13" id="KW-1185">Reference proteome</keyword>
<dbReference type="PANTHER" id="PTHR43514">
    <property type="entry name" value="ABC TRANSPORTER I FAMILY MEMBER 10"/>
    <property type="match status" value="1"/>
</dbReference>
<dbReference type="PROSITE" id="PS50893">
    <property type="entry name" value="ABC_TRANSPORTER_2"/>
    <property type="match status" value="1"/>
</dbReference>
<evidence type="ECO:0000256" key="7">
    <source>
        <dbReference type="ARBA" id="ARBA00022967"/>
    </source>
</evidence>